<feature type="transmembrane region" description="Helical" evidence="1">
    <location>
        <begin position="168"/>
        <end position="185"/>
    </location>
</feature>
<keyword evidence="1" id="KW-1133">Transmembrane helix</keyword>
<dbReference type="EMBL" id="DRVT01000038">
    <property type="protein sequence ID" value="HHI49135.1"/>
    <property type="molecule type" value="Genomic_DNA"/>
</dbReference>
<reference evidence="2" key="1">
    <citation type="journal article" date="2020" name="mSystems">
        <title>Genome- and Community-Level Interaction Insights into Carbon Utilization and Element Cycling Functions of Hydrothermarchaeota in Hydrothermal Sediment.</title>
        <authorList>
            <person name="Zhou Z."/>
            <person name="Liu Y."/>
            <person name="Xu W."/>
            <person name="Pan J."/>
            <person name="Luo Z.H."/>
            <person name="Li M."/>
        </authorList>
    </citation>
    <scope>NUCLEOTIDE SEQUENCE [LARGE SCALE GENOMIC DNA]</scope>
    <source>
        <strain evidence="2">SpSt-1038</strain>
    </source>
</reference>
<dbReference type="PANTHER" id="PTHR38815">
    <property type="entry name" value="HYPOTHETICAL MEMBRANE PROTEIN, CONSERVED, DUF373 FAMILY"/>
    <property type="match status" value="1"/>
</dbReference>
<sequence length="362" mass="39002">MDLMSLKGKRVLVLSVDKDDDVGRVTGVKTPVVGREAVSSVATLFAIKSPEDSDVNSIFAAINTYDSILSEGYECEVAVIAGSAEGGFKADLKISRELEEVLRRFDADGVVFVSDGAADEQVIPTIQSRIPIISVKRIFVQQEKSVEETYVLLYRYLKKLSEPQHSKLGLGVPGAVLIITTLLYFLDLINYALITLGVVVGVILLIKGFRIDSALKQVWAESPIRFITTVIGSIIASVAVYQGFSLAIMNVTLPDQPALFISLFLSNTIDLLVIGIAIFLGGKAVVKYLERVPKLWHEIVGLVSLIFIRQVTLDASTIIANPASGATQLILSAGLGVLVCTLLAVVFTIPTRLKKSGSPPQA</sequence>
<dbReference type="InterPro" id="IPR007254">
    <property type="entry name" value="DUF373"/>
</dbReference>
<feature type="transmembrane region" description="Helical" evidence="1">
    <location>
        <begin position="230"/>
        <end position="253"/>
    </location>
</feature>
<evidence type="ECO:0000313" key="2">
    <source>
        <dbReference type="EMBL" id="HHI49135.1"/>
    </source>
</evidence>
<organism evidence="2">
    <name type="scientific">Candidatus Methanosuratincola petrocarbonis</name>
    <name type="common">ex Vanwonterghem et al. 2016</name>
    <dbReference type="NCBI Taxonomy" id="1867261"/>
    <lineage>
        <taxon>Archaea</taxon>
        <taxon>Thermoproteota</taxon>
        <taxon>Methanosuratincolia</taxon>
        <taxon>Candidatus Methanomethylicales</taxon>
        <taxon>Candidatus Methanomethylicaceae</taxon>
        <taxon>Candidatus Methanosuratincola (ex Vanwonterghem et al. 2016)</taxon>
    </lineage>
</organism>
<dbReference type="PANTHER" id="PTHR38815:SF1">
    <property type="entry name" value="DUF373 FAMILY PROTEIN"/>
    <property type="match status" value="1"/>
</dbReference>
<name>A0A7J3UZ64_9CREN</name>
<comment type="caution">
    <text evidence="2">The sequence shown here is derived from an EMBL/GenBank/DDBJ whole genome shotgun (WGS) entry which is preliminary data.</text>
</comment>
<gene>
    <name evidence="2" type="ORF">ENL91_03075</name>
</gene>
<evidence type="ECO:0000256" key="1">
    <source>
        <dbReference type="SAM" id="Phobius"/>
    </source>
</evidence>
<protein>
    <submittedName>
        <fullName evidence="2">DUF373 family protein</fullName>
    </submittedName>
</protein>
<keyword evidence="1" id="KW-0812">Transmembrane</keyword>
<dbReference type="AlphaFoldDB" id="A0A7J3UZ64"/>
<feature type="transmembrane region" description="Helical" evidence="1">
    <location>
        <begin position="259"/>
        <end position="280"/>
    </location>
</feature>
<feature type="transmembrane region" description="Helical" evidence="1">
    <location>
        <begin position="326"/>
        <end position="349"/>
    </location>
</feature>
<proteinExistence type="predicted"/>
<feature type="transmembrane region" description="Helical" evidence="1">
    <location>
        <begin position="300"/>
        <end position="320"/>
    </location>
</feature>
<dbReference type="Pfam" id="PF04123">
    <property type="entry name" value="DUF373"/>
    <property type="match status" value="1"/>
</dbReference>
<feature type="transmembrane region" description="Helical" evidence="1">
    <location>
        <begin position="191"/>
        <end position="209"/>
    </location>
</feature>
<accession>A0A7J3UZ64</accession>
<keyword evidence="1" id="KW-0472">Membrane</keyword>